<dbReference type="Proteomes" id="UP000234341">
    <property type="component" value="Unassembled WGS sequence"/>
</dbReference>
<protein>
    <submittedName>
        <fullName evidence="2">DUF3348 domain-containing protein</fullName>
    </submittedName>
</protein>
<dbReference type="AlphaFoldDB" id="A0A2N5CCV7"/>
<gene>
    <name evidence="2" type="ORF">CYJ10_13560</name>
</gene>
<dbReference type="InterPro" id="IPR021783">
    <property type="entry name" value="DUF3348"/>
</dbReference>
<evidence type="ECO:0000313" key="2">
    <source>
        <dbReference type="EMBL" id="PLQ00046.1"/>
    </source>
</evidence>
<dbReference type="OrthoDB" id="5949373at2"/>
<feature type="region of interest" description="Disordered" evidence="1">
    <location>
        <begin position="94"/>
        <end position="117"/>
    </location>
</feature>
<accession>A0A2N5CCV7</accession>
<name>A0A2N5CCV7_9BURK</name>
<evidence type="ECO:0000313" key="3">
    <source>
        <dbReference type="Proteomes" id="UP000234341"/>
    </source>
</evidence>
<organism evidence="2 3">
    <name type="scientific">Cupriavidus pauculus</name>
    <dbReference type="NCBI Taxonomy" id="82633"/>
    <lineage>
        <taxon>Bacteria</taxon>
        <taxon>Pseudomonadati</taxon>
        <taxon>Pseudomonadota</taxon>
        <taxon>Betaproteobacteria</taxon>
        <taxon>Burkholderiales</taxon>
        <taxon>Burkholderiaceae</taxon>
        <taxon>Cupriavidus</taxon>
    </lineage>
</organism>
<reference evidence="2 3" key="1">
    <citation type="submission" date="2017-12" db="EMBL/GenBank/DDBJ databases">
        <title>Genome sequence of the active heterotrophic nitrifier-denitrifier, Cupriavidus pauculus UM1.</title>
        <authorList>
            <person name="Putonti C."/>
            <person name="Castignetti D."/>
        </authorList>
    </citation>
    <scope>NUCLEOTIDE SEQUENCE [LARGE SCALE GENOMIC DNA]</scope>
    <source>
        <strain evidence="2 3">UM1</strain>
    </source>
</reference>
<proteinExistence type="predicted"/>
<sequence>MMQVPQRTGLSGPKLLRLLARLTDAGASGAAPSLSGVMSRWLGWTDAIALSAALNGNPPEVPSSAPVRGGSGKPGAIGDAAGTHVRAMLTAAITGQATSGDTRRRMPARQSTAPDPAEADFAVHRQRYVALQQQMEHEIAGLRARLRTALAARTAQAGRLAMLDTVMEQVLGPREQAVLAAVPGMLEPHFTRLRGAEGAWLNEFRRDMQSVLLAELEIRFQPVDALLAALRES</sequence>
<dbReference type="Pfam" id="PF11828">
    <property type="entry name" value="DUF3348"/>
    <property type="match status" value="1"/>
</dbReference>
<comment type="caution">
    <text evidence="2">The sequence shown here is derived from an EMBL/GenBank/DDBJ whole genome shotgun (WGS) entry which is preliminary data.</text>
</comment>
<evidence type="ECO:0000256" key="1">
    <source>
        <dbReference type="SAM" id="MobiDB-lite"/>
    </source>
</evidence>
<dbReference type="RefSeq" id="WP_101682013.1">
    <property type="nucleotide sequence ID" value="NZ_PJRP01000005.1"/>
</dbReference>
<dbReference type="EMBL" id="PJRP01000005">
    <property type="protein sequence ID" value="PLQ00046.1"/>
    <property type="molecule type" value="Genomic_DNA"/>
</dbReference>